<gene>
    <name evidence="2" type="ORF">UFOPK3166_00749</name>
</gene>
<dbReference type="AlphaFoldDB" id="A0A6J7A552"/>
<protein>
    <submittedName>
        <fullName evidence="2">Unannotated protein</fullName>
    </submittedName>
</protein>
<evidence type="ECO:0000313" key="2">
    <source>
        <dbReference type="EMBL" id="CAB4828025.1"/>
    </source>
</evidence>
<feature type="compositionally biased region" description="Polar residues" evidence="1">
    <location>
        <begin position="104"/>
        <end position="115"/>
    </location>
</feature>
<sequence length="161" mass="16825">MISAGEEIIGVQEARISISASSLRGESFPNEELATRVTVPLGAVSTQPAVSSASKNQFQPFSGNIGSSCIMESTSARTNVTHRYSPSHVSCPPGSCNKTKRPEATSSSASSNKPLLTSAENAKEYVASFCGAGTSSKIISDRGVNVRTKSIIRLNSLISTI</sequence>
<evidence type="ECO:0000256" key="1">
    <source>
        <dbReference type="SAM" id="MobiDB-lite"/>
    </source>
</evidence>
<dbReference type="EMBL" id="CAFABD010000109">
    <property type="protein sequence ID" value="CAB4828025.1"/>
    <property type="molecule type" value="Genomic_DNA"/>
</dbReference>
<name>A0A6J7A552_9ZZZZ</name>
<organism evidence="2">
    <name type="scientific">freshwater metagenome</name>
    <dbReference type="NCBI Taxonomy" id="449393"/>
    <lineage>
        <taxon>unclassified sequences</taxon>
        <taxon>metagenomes</taxon>
        <taxon>ecological metagenomes</taxon>
    </lineage>
</organism>
<reference evidence="2" key="1">
    <citation type="submission" date="2020-05" db="EMBL/GenBank/DDBJ databases">
        <authorList>
            <person name="Chiriac C."/>
            <person name="Salcher M."/>
            <person name="Ghai R."/>
            <person name="Kavagutti S V."/>
        </authorList>
    </citation>
    <scope>NUCLEOTIDE SEQUENCE</scope>
</reference>
<feature type="region of interest" description="Disordered" evidence="1">
    <location>
        <begin position="81"/>
        <end position="115"/>
    </location>
</feature>
<proteinExistence type="predicted"/>
<accession>A0A6J7A552</accession>